<name>A0A9E2NYK6_9SPIR</name>
<protein>
    <submittedName>
        <fullName evidence="1">Uncharacterized protein</fullName>
    </submittedName>
</protein>
<dbReference type="EMBL" id="JAHLFV010000025">
    <property type="protein sequence ID" value="MBU3849139.1"/>
    <property type="molecule type" value="Genomic_DNA"/>
</dbReference>
<dbReference type="AlphaFoldDB" id="A0A9E2NYK6"/>
<proteinExistence type="predicted"/>
<evidence type="ECO:0000313" key="1">
    <source>
        <dbReference type="EMBL" id="MBU3849139.1"/>
    </source>
</evidence>
<dbReference type="Proteomes" id="UP000823914">
    <property type="component" value="Unassembled WGS sequence"/>
</dbReference>
<dbReference type="InterPro" id="IPR015424">
    <property type="entry name" value="PyrdxlP-dep_Trfase"/>
</dbReference>
<evidence type="ECO:0000313" key="2">
    <source>
        <dbReference type="Proteomes" id="UP000823914"/>
    </source>
</evidence>
<accession>A0A9E2NYK6</accession>
<organism evidence="1 2">
    <name type="scientific">Candidatus Treponema excrementipullorum</name>
    <dbReference type="NCBI Taxonomy" id="2838768"/>
    <lineage>
        <taxon>Bacteria</taxon>
        <taxon>Pseudomonadati</taxon>
        <taxon>Spirochaetota</taxon>
        <taxon>Spirochaetia</taxon>
        <taxon>Spirochaetales</taxon>
        <taxon>Treponemataceae</taxon>
        <taxon>Treponema</taxon>
    </lineage>
</organism>
<reference evidence="1" key="1">
    <citation type="journal article" date="2021" name="PeerJ">
        <title>Extensive microbial diversity within the chicken gut microbiome revealed by metagenomics and culture.</title>
        <authorList>
            <person name="Gilroy R."/>
            <person name="Ravi A."/>
            <person name="Getino M."/>
            <person name="Pursley I."/>
            <person name="Horton D.L."/>
            <person name="Alikhan N.F."/>
            <person name="Baker D."/>
            <person name="Gharbi K."/>
            <person name="Hall N."/>
            <person name="Watson M."/>
            <person name="Adriaenssens E.M."/>
            <person name="Foster-Nyarko E."/>
            <person name="Jarju S."/>
            <person name="Secka A."/>
            <person name="Antonio M."/>
            <person name="Oren A."/>
            <person name="Chaudhuri R.R."/>
            <person name="La Ragione R."/>
            <person name="Hildebrand F."/>
            <person name="Pallen M.J."/>
        </authorList>
    </citation>
    <scope>NUCLEOTIDE SEQUENCE</scope>
    <source>
        <strain evidence="1">Gambia15-2214</strain>
    </source>
</reference>
<gene>
    <name evidence="1" type="ORF">IAA16_01075</name>
</gene>
<reference evidence="1" key="2">
    <citation type="submission" date="2021-04" db="EMBL/GenBank/DDBJ databases">
        <authorList>
            <person name="Gilroy R."/>
        </authorList>
    </citation>
    <scope>NUCLEOTIDE SEQUENCE</scope>
    <source>
        <strain evidence="1">Gambia15-2214</strain>
    </source>
</reference>
<comment type="caution">
    <text evidence="1">The sequence shown here is derived from an EMBL/GenBank/DDBJ whole genome shotgun (WGS) entry which is preliminary data.</text>
</comment>
<sequence>MSRQYLWYEEDFTRLYGCVSRTRGHYLYTQKGKRLTDMYAESGRALLGWGNTASPAMTMFKNMVTKGLTGSFPTGTHHRLEKAVRSLLPEVTAVGIYTSIASVEKALKEYCGEAAFTQELLEVSSAEELVQQKRIVRWRPWLGMHKATEGVALTSDSTVEAYIVVPPLPWASELYVVGYTCNGAEAQKKKIPADDVLPPALVLAAARSFYDLKKNLPLRGEKNWKLFDKVLSLYWQRTGPYLVPKVPKEKYSGFFLHCLQRGLFISPYYGEPSFVPYGVTEGDFKLLEKEPFLF</sequence>
<dbReference type="SUPFAM" id="SSF53383">
    <property type="entry name" value="PLP-dependent transferases"/>
    <property type="match status" value="1"/>
</dbReference>